<gene>
    <name evidence="7" type="ORF">MF646_08410</name>
</gene>
<dbReference type="Gene3D" id="6.10.10.10">
    <property type="entry name" value="Flagellar export chaperone, C-terminal domain"/>
    <property type="match status" value="1"/>
</dbReference>
<dbReference type="SUPFAM" id="SSF64518">
    <property type="entry name" value="Phase 1 flagellin"/>
    <property type="match status" value="1"/>
</dbReference>
<name>A0A9X2I5F8_9BACI</name>
<dbReference type="PANTHER" id="PTHR42792">
    <property type="entry name" value="FLAGELLIN"/>
    <property type="match status" value="1"/>
</dbReference>
<dbReference type="InterPro" id="IPR046358">
    <property type="entry name" value="Flagellin_C"/>
</dbReference>
<evidence type="ECO:0000259" key="5">
    <source>
        <dbReference type="Pfam" id="PF00669"/>
    </source>
</evidence>
<dbReference type="GO" id="GO:0005576">
    <property type="term" value="C:extracellular region"/>
    <property type="evidence" value="ECO:0007669"/>
    <property type="project" value="UniProtKB-SubCell"/>
</dbReference>
<accession>A0A9X2I5F8</accession>
<dbReference type="InterPro" id="IPR001492">
    <property type="entry name" value="Flagellin"/>
</dbReference>
<evidence type="ECO:0000259" key="6">
    <source>
        <dbReference type="Pfam" id="PF00700"/>
    </source>
</evidence>
<dbReference type="GO" id="GO:0009288">
    <property type="term" value="C:bacterial-type flagellum"/>
    <property type="evidence" value="ECO:0007669"/>
    <property type="project" value="UniProtKB-SubCell"/>
</dbReference>
<dbReference type="AlphaFoldDB" id="A0A9X2I5F8"/>
<proteinExistence type="inferred from homology"/>
<dbReference type="Pfam" id="PF00700">
    <property type="entry name" value="Flagellin_C"/>
    <property type="match status" value="1"/>
</dbReference>
<evidence type="ECO:0000256" key="3">
    <source>
        <dbReference type="ARBA" id="ARBA00023143"/>
    </source>
</evidence>
<protein>
    <recommendedName>
        <fullName evidence="2 4">Flagellin</fullName>
    </recommendedName>
</protein>
<keyword evidence="7" id="KW-0969">Cilium</keyword>
<comment type="subcellular location">
    <subcellularLocation>
        <location evidence="4">Secreted</location>
    </subcellularLocation>
    <subcellularLocation>
        <location evidence="4">Bacterial flagellum</location>
    </subcellularLocation>
</comment>
<dbReference type="Pfam" id="PF00669">
    <property type="entry name" value="Flagellin_N"/>
    <property type="match status" value="1"/>
</dbReference>
<keyword evidence="7" id="KW-0966">Cell projection</keyword>
<evidence type="ECO:0000313" key="8">
    <source>
        <dbReference type="Proteomes" id="UP001139150"/>
    </source>
</evidence>
<comment type="similarity">
    <text evidence="1 4">Belongs to the bacterial flagellin family.</text>
</comment>
<dbReference type="Gene3D" id="1.20.1330.10">
    <property type="entry name" value="f41 fragment of flagellin, N-terminal domain"/>
    <property type="match status" value="2"/>
</dbReference>
<feature type="domain" description="Flagellin C-terminal" evidence="6">
    <location>
        <begin position="376"/>
        <end position="459"/>
    </location>
</feature>
<dbReference type="InterPro" id="IPR042187">
    <property type="entry name" value="Flagellin_C_sub2"/>
</dbReference>
<feature type="domain" description="Flagellin N-terminal" evidence="5">
    <location>
        <begin position="3"/>
        <end position="139"/>
    </location>
</feature>
<keyword evidence="4" id="KW-0964">Secreted</keyword>
<dbReference type="EMBL" id="JAKRYL010000007">
    <property type="protein sequence ID" value="MCL7747144.1"/>
    <property type="molecule type" value="Genomic_DNA"/>
</dbReference>
<dbReference type="GO" id="GO:0005198">
    <property type="term" value="F:structural molecule activity"/>
    <property type="evidence" value="ECO:0007669"/>
    <property type="project" value="UniProtKB-UniRule"/>
</dbReference>
<dbReference type="PANTHER" id="PTHR42792:SF2">
    <property type="entry name" value="FLAGELLIN"/>
    <property type="match status" value="1"/>
</dbReference>
<keyword evidence="8" id="KW-1185">Reference proteome</keyword>
<comment type="caution">
    <text evidence="7">The sequence shown here is derived from an EMBL/GenBank/DDBJ whole genome shotgun (WGS) entry which is preliminary data.</text>
</comment>
<evidence type="ECO:0000313" key="7">
    <source>
        <dbReference type="EMBL" id="MCL7747144.1"/>
    </source>
</evidence>
<keyword evidence="3 4" id="KW-0975">Bacterial flagellum</keyword>
<dbReference type="RefSeq" id="WP_250096049.1">
    <property type="nucleotide sequence ID" value="NZ_JAKRYL010000007.1"/>
</dbReference>
<dbReference type="Proteomes" id="UP001139150">
    <property type="component" value="Unassembled WGS sequence"/>
</dbReference>
<reference evidence="7" key="1">
    <citation type="submission" date="2022-02" db="EMBL/GenBank/DDBJ databases">
        <title>Halalkalibacter sp. nov. isolated from Lonar Lake, India.</title>
        <authorList>
            <person name="Joshi A."/>
            <person name="Thite S."/>
            <person name="Lodha T."/>
        </authorList>
    </citation>
    <scope>NUCLEOTIDE SEQUENCE</scope>
    <source>
        <strain evidence="7">MEB205</strain>
    </source>
</reference>
<dbReference type="PRINTS" id="PR00207">
    <property type="entry name" value="FLAGELLIN"/>
</dbReference>
<dbReference type="InterPro" id="IPR001029">
    <property type="entry name" value="Flagellin_N"/>
</dbReference>
<keyword evidence="7" id="KW-0282">Flagellum</keyword>
<evidence type="ECO:0000256" key="2">
    <source>
        <dbReference type="ARBA" id="ARBA00020110"/>
    </source>
</evidence>
<evidence type="ECO:0000256" key="4">
    <source>
        <dbReference type="RuleBase" id="RU362073"/>
    </source>
</evidence>
<organism evidence="7 8">
    <name type="scientific">Halalkalibacter alkaliphilus</name>
    <dbReference type="NCBI Taxonomy" id="2917993"/>
    <lineage>
        <taxon>Bacteria</taxon>
        <taxon>Bacillati</taxon>
        <taxon>Bacillota</taxon>
        <taxon>Bacilli</taxon>
        <taxon>Bacillales</taxon>
        <taxon>Bacillaceae</taxon>
        <taxon>Halalkalibacter</taxon>
    </lineage>
</organism>
<sequence length="460" mass="50885">MKINNNIQALNAYRNLNQNQFNTSKNLEKLSSGLRINRASDDAAGLAISEKMRSQIRGLKMAERNAMDGISLMQTSEGAMQEVHTMLQRMRELAVQAANDTNTEYDREQIQKEIDQLKLEVDSISEKTEFNTRKLLNGFSAVLTTFKMDENDINIMDYPRVTDANIKSGDYTLAVGDVTFDQVLTQPAAGIDSKDDIKFAQTGDAVNDGGRKMGEYTILVRDVTDGYARVEVLDPDGLSIGVKSVEIGEDDGDDVEIGGLLIDTRKIDRPGTVKVKIEAKAEFTLKNSEGDAISAPKTLQSNNGLFRYDGIEYQFSNTMTEGELDFTITNNALSFQIGPNTNQNVMIDIPRMDIVTLGIENVNVLTNDNANNAIFALDQAINKLSEARSKLGAVQNRLEHTINNLQVTHENLTASESRIRDADMALEMTEFTRNNILNQSATAMLAQANQLPQGVLQLLQ</sequence>
<comment type="function">
    <text evidence="4">Flagellin is the subunit protein which polymerizes to form the filaments of bacterial flagella.</text>
</comment>
<evidence type="ECO:0000256" key="1">
    <source>
        <dbReference type="ARBA" id="ARBA00005709"/>
    </source>
</evidence>